<gene>
    <name evidence="3" type="ORF">METZ01_LOCUS402436</name>
</gene>
<dbReference type="GO" id="GO:0016616">
    <property type="term" value="F:oxidoreductase activity, acting on the CH-OH group of donors, NAD or NADP as acceptor"/>
    <property type="evidence" value="ECO:0007669"/>
    <property type="project" value="TreeGrafter"/>
</dbReference>
<name>A0A382VSU8_9ZZZZ</name>
<organism evidence="3">
    <name type="scientific">marine metagenome</name>
    <dbReference type="NCBI Taxonomy" id="408172"/>
    <lineage>
        <taxon>unclassified sequences</taxon>
        <taxon>metagenomes</taxon>
        <taxon>ecological metagenomes</taxon>
    </lineage>
</organism>
<evidence type="ECO:0000256" key="1">
    <source>
        <dbReference type="ARBA" id="ARBA00006484"/>
    </source>
</evidence>
<comment type="similarity">
    <text evidence="1">Belongs to the short-chain dehydrogenases/reductases (SDR) family.</text>
</comment>
<keyword evidence="2" id="KW-0560">Oxidoreductase</keyword>
<evidence type="ECO:0008006" key="4">
    <source>
        <dbReference type="Google" id="ProtNLM"/>
    </source>
</evidence>
<dbReference type="PANTHER" id="PTHR42760:SF133">
    <property type="entry name" value="3-OXOACYL-[ACYL-CARRIER-PROTEIN] REDUCTASE"/>
    <property type="match status" value="1"/>
</dbReference>
<dbReference type="PRINTS" id="PR00080">
    <property type="entry name" value="SDRFAMILY"/>
</dbReference>
<dbReference type="PRINTS" id="PR00081">
    <property type="entry name" value="GDHRDH"/>
</dbReference>
<feature type="non-terminal residue" evidence="3">
    <location>
        <position position="238"/>
    </location>
</feature>
<dbReference type="AlphaFoldDB" id="A0A382VSU8"/>
<dbReference type="Pfam" id="PF00106">
    <property type="entry name" value="adh_short"/>
    <property type="match status" value="1"/>
</dbReference>
<dbReference type="PANTHER" id="PTHR42760">
    <property type="entry name" value="SHORT-CHAIN DEHYDROGENASES/REDUCTASES FAMILY MEMBER"/>
    <property type="match status" value="1"/>
</dbReference>
<dbReference type="EMBL" id="UINC01154347">
    <property type="protein sequence ID" value="SVD49582.1"/>
    <property type="molecule type" value="Genomic_DNA"/>
</dbReference>
<dbReference type="InterPro" id="IPR036291">
    <property type="entry name" value="NAD(P)-bd_dom_sf"/>
</dbReference>
<proteinExistence type="inferred from homology"/>
<protein>
    <recommendedName>
        <fullName evidence="4">Short-chain dehydrogenase</fullName>
    </recommendedName>
</protein>
<evidence type="ECO:0000313" key="3">
    <source>
        <dbReference type="EMBL" id="SVD49582.1"/>
    </source>
</evidence>
<evidence type="ECO:0000256" key="2">
    <source>
        <dbReference type="ARBA" id="ARBA00023002"/>
    </source>
</evidence>
<accession>A0A382VSU8</accession>
<dbReference type="InterPro" id="IPR002347">
    <property type="entry name" value="SDR_fam"/>
</dbReference>
<dbReference type="SUPFAM" id="SSF51735">
    <property type="entry name" value="NAD(P)-binding Rossmann-fold domains"/>
    <property type="match status" value="1"/>
</dbReference>
<sequence length="238" mass="26386">MNSNFIADLTDKTAIITGGAGLIGRVYASALLQSGSNVIILDKRINKIKLTELIKKENNGASINSENLKLIECDITNPQEIKRIFKKMKPYLSNLKILINNASLVKQVKNSSDLVSAYKPFLKMNPNDWEEYLSVDITGSLLTIQQVIPYMKKNNGGAIVNISSTYGILSPDQRLYAYFNKKLSKKEKKLGTTIEKPIGYSISKSGVLNMTRFLATKFADDNIRVNTLTLGGVYADNP</sequence>
<dbReference type="Gene3D" id="3.40.50.720">
    <property type="entry name" value="NAD(P)-binding Rossmann-like Domain"/>
    <property type="match status" value="1"/>
</dbReference>
<reference evidence="3" key="1">
    <citation type="submission" date="2018-05" db="EMBL/GenBank/DDBJ databases">
        <authorList>
            <person name="Lanie J.A."/>
            <person name="Ng W.-L."/>
            <person name="Kazmierczak K.M."/>
            <person name="Andrzejewski T.M."/>
            <person name="Davidsen T.M."/>
            <person name="Wayne K.J."/>
            <person name="Tettelin H."/>
            <person name="Glass J.I."/>
            <person name="Rusch D."/>
            <person name="Podicherti R."/>
            <person name="Tsui H.-C.T."/>
            <person name="Winkler M.E."/>
        </authorList>
    </citation>
    <scope>NUCLEOTIDE SEQUENCE</scope>
</reference>